<dbReference type="PROSITE" id="PS52004">
    <property type="entry name" value="KS3_2"/>
    <property type="match status" value="1"/>
</dbReference>
<dbReference type="SUPFAM" id="SSF53901">
    <property type="entry name" value="Thiolase-like"/>
    <property type="match status" value="1"/>
</dbReference>
<feature type="domain" description="Ketosynthase family 3 (KS3)" evidence="5">
    <location>
        <begin position="4"/>
        <end position="407"/>
    </location>
</feature>
<evidence type="ECO:0000256" key="1">
    <source>
        <dbReference type="ARBA" id="ARBA00008467"/>
    </source>
</evidence>
<name>A0ABZ1UCW1_9ACTN</name>
<gene>
    <name evidence="6" type="ORF">OHA16_31045</name>
</gene>
<comment type="similarity">
    <text evidence="1 4">Belongs to the thiolase-like superfamily. Beta-ketoacyl-ACP synthases family.</text>
</comment>
<keyword evidence="2 4" id="KW-0808">Transferase</keyword>
<dbReference type="InterPro" id="IPR000794">
    <property type="entry name" value="Beta-ketoacyl_synthase"/>
</dbReference>
<keyword evidence="3" id="KW-0012">Acyltransferase</keyword>
<dbReference type="PANTHER" id="PTHR11712:SF347">
    <property type="entry name" value="BETA KETOACYL-ACYL CARRIER PROTEIN SYNTHASE"/>
    <property type="match status" value="1"/>
</dbReference>
<sequence length="408" mass="41413">MTPSRAVAVTGLGLVTPAGFGAAASWARLLDGTSTARTDPRLAGLAVDFSCQAEGFEAAELLGGRLVRRLDRFAQLAVLAAREAVADAGLDPSAWDSARVGVVLGVSANSTLTYETEYARLADGRPDLVSPLMLPRSIPNMAAGEVGLDLGARGPNLVTSTACASGTTALAVACDLLRAGTCDLVLAGGTDCPRAPMVATAFDRLGALSRRRHDPAGASRPFDADRDGFVLGEGAGVLVLERVAHARARGVRPRAYLAGHGSTADAHHFTAPHPGGDGLARAIRVALADAGLAPHDIGHVNAHGTGTRLNDTAEAAALHRVFDRPPPVTSVKGAIGHTMGGAGAIEAAVTVLSLQHGLVPPTANLERPDESLGLDVVAKVPRRLALDAAVSVSSGFGGQNAAVVLTAA</sequence>
<dbReference type="EMBL" id="CP108110">
    <property type="protein sequence ID" value="WUQ89017.1"/>
    <property type="molecule type" value="Genomic_DNA"/>
</dbReference>
<dbReference type="Proteomes" id="UP001432222">
    <property type="component" value="Chromosome"/>
</dbReference>
<protein>
    <submittedName>
        <fullName evidence="6">Beta-ketoacyl-[acyl-carrier-protein] synthase family protein</fullName>
    </submittedName>
</protein>
<organism evidence="6 7">
    <name type="scientific">Kitasatospora purpeofusca</name>
    <dbReference type="NCBI Taxonomy" id="67352"/>
    <lineage>
        <taxon>Bacteria</taxon>
        <taxon>Bacillati</taxon>
        <taxon>Actinomycetota</taxon>
        <taxon>Actinomycetes</taxon>
        <taxon>Kitasatosporales</taxon>
        <taxon>Streptomycetaceae</taxon>
        <taxon>Kitasatospora</taxon>
    </lineage>
</organism>
<dbReference type="InterPro" id="IPR020841">
    <property type="entry name" value="PKS_Beta-ketoAc_synthase_dom"/>
</dbReference>
<dbReference type="InterPro" id="IPR014031">
    <property type="entry name" value="Ketoacyl_synth_C"/>
</dbReference>
<dbReference type="PROSITE" id="PS00606">
    <property type="entry name" value="KS3_1"/>
    <property type="match status" value="1"/>
</dbReference>
<keyword evidence="7" id="KW-1185">Reference proteome</keyword>
<proteinExistence type="inferred from homology"/>
<dbReference type="CDD" id="cd00834">
    <property type="entry name" value="KAS_I_II"/>
    <property type="match status" value="1"/>
</dbReference>
<dbReference type="InterPro" id="IPR018201">
    <property type="entry name" value="Ketoacyl_synth_AS"/>
</dbReference>
<accession>A0ABZ1UCW1</accession>
<evidence type="ECO:0000259" key="5">
    <source>
        <dbReference type="PROSITE" id="PS52004"/>
    </source>
</evidence>
<dbReference type="SMART" id="SM00825">
    <property type="entry name" value="PKS_KS"/>
    <property type="match status" value="1"/>
</dbReference>
<dbReference type="Pfam" id="PF02801">
    <property type="entry name" value="Ketoacyl-synt_C"/>
    <property type="match status" value="1"/>
</dbReference>
<dbReference type="InterPro" id="IPR016039">
    <property type="entry name" value="Thiolase-like"/>
</dbReference>
<dbReference type="InterPro" id="IPR014030">
    <property type="entry name" value="Ketoacyl_synth_N"/>
</dbReference>
<reference evidence="6" key="1">
    <citation type="submission" date="2022-10" db="EMBL/GenBank/DDBJ databases">
        <title>The complete genomes of actinobacterial strains from the NBC collection.</title>
        <authorList>
            <person name="Joergensen T.S."/>
            <person name="Alvarez Arevalo M."/>
            <person name="Sterndorff E.B."/>
            <person name="Faurdal D."/>
            <person name="Vuksanovic O."/>
            <person name="Mourched A.-S."/>
            <person name="Charusanti P."/>
            <person name="Shaw S."/>
            <person name="Blin K."/>
            <person name="Weber T."/>
        </authorList>
    </citation>
    <scope>NUCLEOTIDE SEQUENCE</scope>
    <source>
        <strain evidence="6">NBC_00222</strain>
    </source>
</reference>
<evidence type="ECO:0000256" key="2">
    <source>
        <dbReference type="ARBA" id="ARBA00022679"/>
    </source>
</evidence>
<dbReference type="Gene3D" id="3.40.47.10">
    <property type="match status" value="1"/>
</dbReference>
<evidence type="ECO:0000313" key="6">
    <source>
        <dbReference type="EMBL" id="WUQ89017.1"/>
    </source>
</evidence>
<evidence type="ECO:0000256" key="4">
    <source>
        <dbReference type="RuleBase" id="RU003694"/>
    </source>
</evidence>
<dbReference type="NCBIfam" id="NF005589">
    <property type="entry name" value="PRK07314.1"/>
    <property type="match status" value="1"/>
</dbReference>
<dbReference type="Pfam" id="PF00109">
    <property type="entry name" value="ketoacyl-synt"/>
    <property type="match status" value="1"/>
</dbReference>
<evidence type="ECO:0000256" key="3">
    <source>
        <dbReference type="ARBA" id="ARBA00023315"/>
    </source>
</evidence>
<evidence type="ECO:0000313" key="7">
    <source>
        <dbReference type="Proteomes" id="UP001432222"/>
    </source>
</evidence>
<dbReference type="PANTHER" id="PTHR11712">
    <property type="entry name" value="POLYKETIDE SYNTHASE-RELATED"/>
    <property type="match status" value="1"/>
</dbReference>